<feature type="domain" description="Aminoacyl-transfer RNA synthetases class-II family profile" evidence="14">
    <location>
        <begin position="108"/>
        <end position="336"/>
    </location>
</feature>
<dbReference type="PANTHER" id="PTHR11538">
    <property type="entry name" value="PHENYLALANYL-TRNA SYNTHETASE"/>
    <property type="match status" value="1"/>
</dbReference>
<evidence type="ECO:0000256" key="9">
    <source>
        <dbReference type="ARBA" id="ARBA00022842"/>
    </source>
</evidence>
<keyword evidence="5 13" id="KW-0436">Ligase</keyword>
<dbReference type="PROSITE" id="PS50862">
    <property type="entry name" value="AA_TRNA_LIGASE_II"/>
    <property type="match status" value="1"/>
</dbReference>
<dbReference type="InterPro" id="IPR006195">
    <property type="entry name" value="aa-tRNA-synth_II"/>
</dbReference>
<dbReference type="AlphaFoldDB" id="A0A9D1NMM7"/>
<comment type="cofactor">
    <cofactor evidence="13">
        <name>Mg(2+)</name>
        <dbReference type="ChEBI" id="CHEBI:18420"/>
    </cofactor>
    <text evidence="13">Binds 2 magnesium ions per tetramer.</text>
</comment>
<feature type="binding site" evidence="13">
    <location>
        <position position="252"/>
    </location>
    <ligand>
        <name>Mg(2+)</name>
        <dbReference type="ChEBI" id="CHEBI:18420"/>
        <note>shared with beta subunit</note>
    </ligand>
</feature>
<dbReference type="Pfam" id="PF02912">
    <property type="entry name" value="Phe_tRNA-synt_N"/>
    <property type="match status" value="1"/>
</dbReference>
<dbReference type="GO" id="GO:0000287">
    <property type="term" value="F:magnesium ion binding"/>
    <property type="evidence" value="ECO:0007669"/>
    <property type="project" value="UniProtKB-UniRule"/>
</dbReference>
<evidence type="ECO:0000256" key="13">
    <source>
        <dbReference type="HAMAP-Rule" id="MF_00281"/>
    </source>
</evidence>
<evidence type="ECO:0000313" key="15">
    <source>
        <dbReference type="EMBL" id="HIV09142.1"/>
    </source>
</evidence>
<evidence type="ECO:0000256" key="2">
    <source>
        <dbReference type="ARBA" id="ARBA00010207"/>
    </source>
</evidence>
<evidence type="ECO:0000256" key="3">
    <source>
        <dbReference type="ARBA" id="ARBA00011209"/>
    </source>
</evidence>
<evidence type="ECO:0000256" key="4">
    <source>
        <dbReference type="ARBA" id="ARBA00022490"/>
    </source>
</evidence>
<evidence type="ECO:0000256" key="6">
    <source>
        <dbReference type="ARBA" id="ARBA00022723"/>
    </source>
</evidence>
<evidence type="ECO:0000256" key="10">
    <source>
        <dbReference type="ARBA" id="ARBA00022917"/>
    </source>
</evidence>
<evidence type="ECO:0000256" key="5">
    <source>
        <dbReference type="ARBA" id="ARBA00022598"/>
    </source>
</evidence>
<dbReference type="InterPro" id="IPR004188">
    <property type="entry name" value="Phe-tRNA_ligase_II_N"/>
</dbReference>
<dbReference type="InterPro" id="IPR045864">
    <property type="entry name" value="aa-tRNA-synth_II/BPL/LPL"/>
</dbReference>
<evidence type="ECO:0000256" key="1">
    <source>
        <dbReference type="ARBA" id="ARBA00004496"/>
    </source>
</evidence>
<evidence type="ECO:0000256" key="11">
    <source>
        <dbReference type="ARBA" id="ARBA00023146"/>
    </source>
</evidence>
<keyword evidence="4 13" id="KW-0963">Cytoplasm</keyword>
<dbReference type="EMBL" id="DVOR01000106">
    <property type="protein sequence ID" value="HIV09142.1"/>
    <property type="molecule type" value="Genomic_DNA"/>
</dbReference>
<evidence type="ECO:0000259" key="14">
    <source>
        <dbReference type="PROSITE" id="PS50862"/>
    </source>
</evidence>
<dbReference type="InterPro" id="IPR004529">
    <property type="entry name" value="Phe-tRNA-synth_IIc_asu"/>
</dbReference>
<dbReference type="SUPFAM" id="SSF46589">
    <property type="entry name" value="tRNA-binding arm"/>
    <property type="match status" value="1"/>
</dbReference>
<evidence type="ECO:0000256" key="8">
    <source>
        <dbReference type="ARBA" id="ARBA00022840"/>
    </source>
</evidence>
<dbReference type="GO" id="GO:0000049">
    <property type="term" value="F:tRNA binding"/>
    <property type="evidence" value="ECO:0007669"/>
    <property type="project" value="InterPro"/>
</dbReference>
<dbReference type="PANTHER" id="PTHR11538:SF41">
    <property type="entry name" value="PHENYLALANINE--TRNA LIGASE, MITOCHONDRIAL"/>
    <property type="match status" value="1"/>
</dbReference>
<evidence type="ECO:0000313" key="16">
    <source>
        <dbReference type="Proteomes" id="UP000886845"/>
    </source>
</evidence>
<keyword evidence="6 13" id="KW-0479">Metal-binding</keyword>
<name>A0A9D1NMM7_9BACT</name>
<dbReference type="GO" id="GO:0006432">
    <property type="term" value="P:phenylalanyl-tRNA aminoacylation"/>
    <property type="evidence" value="ECO:0007669"/>
    <property type="project" value="UniProtKB-UniRule"/>
</dbReference>
<organism evidence="15 16">
    <name type="scientific">Candidatus Spyradenecus faecavium</name>
    <dbReference type="NCBI Taxonomy" id="2840947"/>
    <lineage>
        <taxon>Bacteria</taxon>
        <taxon>Pseudomonadati</taxon>
        <taxon>Lentisphaerota</taxon>
        <taxon>Lentisphaeria</taxon>
        <taxon>Lentisphaerales</taxon>
        <taxon>Lentisphaeraceae</taxon>
        <taxon>Lentisphaeraceae incertae sedis</taxon>
        <taxon>Candidatus Spyradenecus</taxon>
    </lineage>
</organism>
<comment type="caution">
    <text evidence="15">The sequence shown here is derived from an EMBL/GenBank/DDBJ whole genome shotgun (WGS) entry which is preliminary data.</text>
</comment>
<reference evidence="15" key="2">
    <citation type="journal article" date="2021" name="PeerJ">
        <title>Extensive microbial diversity within the chicken gut microbiome revealed by metagenomics and culture.</title>
        <authorList>
            <person name="Gilroy R."/>
            <person name="Ravi A."/>
            <person name="Getino M."/>
            <person name="Pursley I."/>
            <person name="Horton D.L."/>
            <person name="Alikhan N.F."/>
            <person name="Baker D."/>
            <person name="Gharbi K."/>
            <person name="Hall N."/>
            <person name="Watson M."/>
            <person name="Adriaenssens E.M."/>
            <person name="Foster-Nyarko E."/>
            <person name="Jarju S."/>
            <person name="Secka A."/>
            <person name="Antonio M."/>
            <person name="Oren A."/>
            <person name="Chaudhuri R.R."/>
            <person name="La Ragione R."/>
            <person name="Hildebrand F."/>
            <person name="Pallen M.J."/>
        </authorList>
    </citation>
    <scope>NUCLEOTIDE SEQUENCE</scope>
    <source>
        <strain evidence="15">35461</strain>
    </source>
</reference>
<keyword evidence="9 13" id="KW-0460">Magnesium</keyword>
<dbReference type="Proteomes" id="UP000886845">
    <property type="component" value="Unassembled WGS sequence"/>
</dbReference>
<accession>A0A9D1NMM7</accession>
<keyword evidence="8 13" id="KW-0067">ATP-binding</keyword>
<comment type="subunit">
    <text evidence="3 13">Tetramer of two alpha and two beta subunits.</text>
</comment>
<comment type="subcellular location">
    <subcellularLocation>
        <location evidence="1 13">Cytoplasm</location>
    </subcellularLocation>
</comment>
<dbReference type="InterPro" id="IPR010978">
    <property type="entry name" value="tRNA-bd_arm"/>
</dbReference>
<dbReference type="InterPro" id="IPR022911">
    <property type="entry name" value="Phe_tRNA_ligase_alpha1_bac"/>
</dbReference>
<dbReference type="Pfam" id="PF01409">
    <property type="entry name" value="tRNA-synt_2d"/>
    <property type="match status" value="1"/>
</dbReference>
<dbReference type="Gene3D" id="3.30.930.10">
    <property type="entry name" value="Bira Bifunctional Protein, Domain 2"/>
    <property type="match status" value="1"/>
</dbReference>
<dbReference type="GO" id="GO:0005737">
    <property type="term" value="C:cytoplasm"/>
    <property type="evidence" value="ECO:0007669"/>
    <property type="project" value="UniProtKB-SubCell"/>
</dbReference>
<proteinExistence type="inferred from homology"/>
<dbReference type="EC" id="6.1.1.20" evidence="13"/>
<dbReference type="CDD" id="cd00496">
    <property type="entry name" value="PheRS_alpha_core"/>
    <property type="match status" value="1"/>
</dbReference>
<dbReference type="GO" id="GO:0004826">
    <property type="term" value="F:phenylalanine-tRNA ligase activity"/>
    <property type="evidence" value="ECO:0007669"/>
    <property type="project" value="UniProtKB-UniRule"/>
</dbReference>
<keyword evidence="7 13" id="KW-0547">Nucleotide-binding</keyword>
<dbReference type="HAMAP" id="MF_00281">
    <property type="entry name" value="Phe_tRNA_synth_alpha1"/>
    <property type="match status" value="1"/>
</dbReference>
<evidence type="ECO:0000256" key="12">
    <source>
        <dbReference type="ARBA" id="ARBA00049255"/>
    </source>
</evidence>
<comment type="catalytic activity">
    <reaction evidence="12 13">
        <text>tRNA(Phe) + L-phenylalanine + ATP = L-phenylalanyl-tRNA(Phe) + AMP + diphosphate + H(+)</text>
        <dbReference type="Rhea" id="RHEA:19413"/>
        <dbReference type="Rhea" id="RHEA-COMP:9668"/>
        <dbReference type="Rhea" id="RHEA-COMP:9699"/>
        <dbReference type="ChEBI" id="CHEBI:15378"/>
        <dbReference type="ChEBI" id="CHEBI:30616"/>
        <dbReference type="ChEBI" id="CHEBI:33019"/>
        <dbReference type="ChEBI" id="CHEBI:58095"/>
        <dbReference type="ChEBI" id="CHEBI:78442"/>
        <dbReference type="ChEBI" id="CHEBI:78531"/>
        <dbReference type="ChEBI" id="CHEBI:456215"/>
        <dbReference type="EC" id="6.1.1.20"/>
    </reaction>
</comment>
<reference evidence="15" key="1">
    <citation type="submission" date="2020-10" db="EMBL/GenBank/DDBJ databases">
        <authorList>
            <person name="Gilroy R."/>
        </authorList>
    </citation>
    <scope>NUCLEOTIDE SEQUENCE</scope>
    <source>
        <strain evidence="15">35461</strain>
    </source>
</reference>
<dbReference type="InterPro" id="IPR002319">
    <property type="entry name" value="Phenylalanyl-tRNA_Synthase"/>
</dbReference>
<dbReference type="GO" id="GO:0005524">
    <property type="term" value="F:ATP binding"/>
    <property type="evidence" value="ECO:0007669"/>
    <property type="project" value="UniProtKB-UniRule"/>
</dbReference>
<keyword evidence="11 13" id="KW-0030">Aminoacyl-tRNA synthetase</keyword>
<evidence type="ECO:0000256" key="7">
    <source>
        <dbReference type="ARBA" id="ARBA00022741"/>
    </source>
</evidence>
<sequence>MTLQELQQEHAASLEAVAAAADAAALDALRVKYLGRNGLIPGLVKQMKDVPPADRPAFGKELGAWRAAFEQALAEKTTAAQAAAEPTAGFDVTLPGRWRAEGVIHPVSRVIEEASAIFHRLGFTVADGPDIETRFNNFTALNTAPHHPSMDPSDTFWFDAELLLRTQTSAVQTRTMLANPPPVRIVCPGRCYRRDTMDATHSANFHQIEGLYVDTKPVSLADLKSILAYFAREMMGPGVGVRFRPHFFPFTEPSVEVDFTCHVCKGKGCRVCKNSGWIEIAGAGMVDPRVYEHVGYDPDQVYGYAFGMGIERIAMIKYGIPDIRYLYENDVRFLSQLR</sequence>
<dbReference type="SUPFAM" id="SSF55681">
    <property type="entry name" value="Class II aaRS and biotin synthetases"/>
    <property type="match status" value="1"/>
</dbReference>
<dbReference type="NCBIfam" id="TIGR00468">
    <property type="entry name" value="pheS"/>
    <property type="match status" value="1"/>
</dbReference>
<keyword evidence="10 13" id="KW-0648">Protein biosynthesis</keyword>
<protein>
    <recommendedName>
        <fullName evidence="13">Phenylalanine--tRNA ligase alpha subunit</fullName>
        <ecNumber evidence="13">6.1.1.20</ecNumber>
    </recommendedName>
    <alternativeName>
        <fullName evidence="13">Phenylalanyl-tRNA synthetase alpha subunit</fullName>
        <shortName evidence="13">PheRS</shortName>
    </alternativeName>
</protein>
<gene>
    <name evidence="13 15" type="primary">pheS</name>
    <name evidence="15" type="ORF">IAC79_03395</name>
</gene>
<comment type="similarity">
    <text evidence="2 13">Belongs to the class-II aminoacyl-tRNA synthetase family. Phe-tRNA synthetase alpha subunit type 1 subfamily.</text>
</comment>